<evidence type="ECO:0000259" key="3">
    <source>
        <dbReference type="PROSITE" id="PS50011"/>
    </source>
</evidence>
<dbReference type="PROSITE" id="PS50011">
    <property type="entry name" value="PROTEIN_KINASE_DOM"/>
    <property type="match status" value="1"/>
</dbReference>
<name>A0ABQ8F8V2_9FUNG</name>
<dbReference type="Proteomes" id="UP001648503">
    <property type="component" value="Unassembled WGS sequence"/>
</dbReference>
<keyword evidence="5" id="KW-1185">Reference proteome</keyword>
<keyword evidence="2" id="KW-0732">Signal</keyword>
<comment type="caution">
    <text evidence="4">The sequence shown here is derived from an EMBL/GenBank/DDBJ whole genome shotgun (WGS) entry which is preliminary data.</text>
</comment>
<dbReference type="PANTHER" id="PTHR44167:SF24">
    <property type="entry name" value="SERINE_THREONINE-PROTEIN KINASE CHK2"/>
    <property type="match status" value="1"/>
</dbReference>
<evidence type="ECO:0000256" key="1">
    <source>
        <dbReference type="SAM" id="MobiDB-lite"/>
    </source>
</evidence>
<evidence type="ECO:0000313" key="5">
    <source>
        <dbReference type="Proteomes" id="UP001648503"/>
    </source>
</evidence>
<evidence type="ECO:0000256" key="2">
    <source>
        <dbReference type="SAM" id="SignalP"/>
    </source>
</evidence>
<reference evidence="4 5" key="1">
    <citation type="submission" date="2021-02" db="EMBL/GenBank/DDBJ databases">
        <title>Variation within the Batrachochytrium salamandrivorans European outbreak.</title>
        <authorList>
            <person name="Kelly M."/>
            <person name="Pasmans F."/>
            <person name="Shea T.P."/>
            <person name="Munoz J.F."/>
            <person name="Carranza S."/>
            <person name="Cuomo C.A."/>
            <person name="Martel A."/>
        </authorList>
    </citation>
    <scope>NUCLEOTIDE SEQUENCE [LARGE SCALE GENOMIC DNA]</scope>
    <source>
        <strain evidence="4 5">AMFP18/2</strain>
    </source>
</reference>
<evidence type="ECO:0000313" key="4">
    <source>
        <dbReference type="EMBL" id="KAH6593991.1"/>
    </source>
</evidence>
<feature type="region of interest" description="Disordered" evidence="1">
    <location>
        <begin position="94"/>
        <end position="115"/>
    </location>
</feature>
<organism evidence="4 5">
    <name type="scientific">Batrachochytrium salamandrivorans</name>
    <dbReference type="NCBI Taxonomy" id="1357716"/>
    <lineage>
        <taxon>Eukaryota</taxon>
        <taxon>Fungi</taxon>
        <taxon>Fungi incertae sedis</taxon>
        <taxon>Chytridiomycota</taxon>
        <taxon>Chytridiomycota incertae sedis</taxon>
        <taxon>Chytridiomycetes</taxon>
        <taxon>Rhizophydiales</taxon>
        <taxon>Rhizophydiales incertae sedis</taxon>
        <taxon>Batrachochytrium</taxon>
    </lineage>
</organism>
<dbReference type="InterPro" id="IPR000719">
    <property type="entry name" value="Prot_kinase_dom"/>
</dbReference>
<dbReference type="SUPFAM" id="SSF56112">
    <property type="entry name" value="Protein kinase-like (PK-like)"/>
    <property type="match status" value="1"/>
</dbReference>
<protein>
    <recommendedName>
        <fullName evidence="3">Protein kinase domain-containing protein</fullName>
    </recommendedName>
</protein>
<feature type="domain" description="Protein kinase" evidence="3">
    <location>
        <begin position="1"/>
        <end position="313"/>
    </location>
</feature>
<dbReference type="PANTHER" id="PTHR44167">
    <property type="entry name" value="OVARIAN-SPECIFIC SERINE/THREONINE-PROTEIN KINASE LOK-RELATED"/>
    <property type="match status" value="1"/>
</dbReference>
<feature type="signal peptide" evidence="2">
    <location>
        <begin position="1"/>
        <end position="21"/>
    </location>
</feature>
<proteinExistence type="predicted"/>
<gene>
    <name evidence="4" type="ORF">BASA50_006900</name>
</gene>
<dbReference type="Gene3D" id="1.10.510.10">
    <property type="entry name" value="Transferase(Phosphotransferase) domain 1"/>
    <property type="match status" value="1"/>
</dbReference>
<accession>A0ABQ8F8V2</accession>
<dbReference type="EMBL" id="JAFCIX010000340">
    <property type="protein sequence ID" value="KAH6593991.1"/>
    <property type="molecule type" value="Genomic_DNA"/>
</dbReference>
<dbReference type="InterPro" id="IPR011009">
    <property type="entry name" value="Kinase-like_dom_sf"/>
</dbReference>
<feature type="chain" id="PRO_5045403524" description="Protein kinase domain-containing protein" evidence="2">
    <location>
        <begin position="22"/>
        <end position="314"/>
    </location>
</feature>
<sequence length="314" mass="34369">MASLYRSLILLLSVATIQVQGGKDDIKDNAQADGVKTVPPKKPSPYRVVPVDLSGVIQKYTTSKSKTVAASVDSGLDNEDELGAAMNQLFRSGSSTSVASSSDSDQSPPSSPALSSISKYTQITSLILSNKALESLNDDWVNLSHRLHLDPLPIIEVRRIFKKIVEVVLSLRNLGISHVAITAETVLYNPISDEIKLASLDKLKSLLDLENKKISLSKFFKSVSKTMNASPKPDPMDSEDVWYLGAYLFQILTSYGAPTSIYSIEALDRKIRTALEGNNPIQVKKVSSFICEMLSLDPTKRPHIDDLLSHAFFS</sequence>